<feature type="transmembrane region" description="Helical" evidence="1">
    <location>
        <begin position="32"/>
        <end position="49"/>
    </location>
</feature>
<dbReference type="AlphaFoldDB" id="A0A4R1KPD1"/>
<dbReference type="Proteomes" id="UP000295714">
    <property type="component" value="Unassembled WGS sequence"/>
</dbReference>
<dbReference type="PANTHER" id="PTHR30336">
    <property type="entry name" value="INNER MEMBRANE PROTEIN, PROBABLE PERMEASE"/>
    <property type="match status" value="1"/>
</dbReference>
<feature type="transmembrane region" description="Helical" evidence="1">
    <location>
        <begin position="7"/>
        <end position="26"/>
    </location>
</feature>
<organism evidence="3 4">
    <name type="scientific">Winogradskyella wandonensis</name>
    <dbReference type="NCBI Taxonomy" id="1442586"/>
    <lineage>
        <taxon>Bacteria</taxon>
        <taxon>Pseudomonadati</taxon>
        <taxon>Bacteroidota</taxon>
        <taxon>Flavobacteriia</taxon>
        <taxon>Flavobacteriales</taxon>
        <taxon>Flavobacteriaceae</taxon>
        <taxon>Winogradskyella</taxon>
    </lineage>
</organism>
<gene>
    <name evidence="3" type="ORF">DFQ05_2137</name>
</gene>
<reference evidence="3 4" key="1">
    <citation type="journal article" date="2015" name="Stand. Genomic Sci.">
        <title>Genomic Encyclopedia of Bacterial and Archaeal Type Strains, Phase III: the genomes of soil and plant-associated and newly described type strains.</title>
        <authorList>
            <person name="Whitman W.B."/>
            <person name="Woyke T."/>
            <person name="Klenk H.P."/>
            <person name="Zhou Y."/>
            <person name="Lilburn T.G."/>
            <person name="Beck B.J."/>
            <person name="De Vos P."/>
            <person name="Vandamme P."/>
            <person name="Eisen J.A."/>
            <person name="Garrity G."/>
            <person name="Hugenholtz P."/>
            <person name="Kyrpides N.C."/>
        </authorList>
    </citation>
    <scope>NUCLEOTIDE SEQUENCE [LARGE SCALE GENOMIC DNA]</scope>
    <source>
        <strain evidence="3 4">CECT 8445</strain>
    </source>
</reference>
<dbReference type="InterPro" id="IPR021257">
    <property type="entry name" value="DUF2809"/>
</dbReference>
<proteinExistence type="predicted"/>
<dbReference type="PANTHER" id="PTHR30336:SF6">
    <property type="entry name" value="INTEGRAL MEMBRANE PROTEIN"/>
    <property type="match status" value="1"/>
</dbReference>
<evidence type="ECO:0000259" key="2">
    <source>
        <dbReference type="Pfam" id="PF02698"/>
    </source>
</evidence>
<evidence type="ECO:0000256" key="1">
    <source>
        <dbReference type="SAM" id="Phobius"/>
    </source>
</evidence>
<evidence type="ECO:0000313" key="4">
    <source>
        <dbReference type="Proteomes" id="UP000295714"/>
    </source>
</evidence>
<sequence>MKLKLNLHYLTFAITLFIIEACIAIFLKSGFIRHTFGDYLVVILLYCGLRGISDLGVWRSAILVLIVSFIIEFLQLTSILAVLNLDNNSLAKLVFGTTFQFTDLIAYALGIVTVLIFEPKLREKINFRRFFKIKYIISLGVLFGLLCLSIPNYIVAKTAENKTFYNIKDIPKNKVGLVLGANKYTSNGNISLYYLYRVDATAKLFQANKIEYVLVSGDNSRKNYNEPSMFKEDLVKRGIPENKIFLDYAGFRTLDSVVRAKEIFGQHSITIISQRFHCQRAIFLANAHDIKAVGFNAKHYKRAQFFNKPSREYLARAKAVLDVLTDKKPKYLGNPIAIR</sequence>
<dbReference type="CDD" id="cd06259">
    <property type="entry name" value="YdcF-like"/>
    <property type="match status" value="1"/>
</dbReference>
<dbReference type="EMBL" id="SMGI01000003">
    <property type="protein sequence ID" value="TCK66852.1"/>
    <property type="molecule type" value="Genomic_DNA"/>
</dbReference>
<dbReference type="InterPro" id="IPR003848">
    <property type="entry name" value="DUF218"/>
</dbReference>
<dbReference type="InterPro" id="IPR051599">
    <property type="entry name" value="Cell_Envelope_Assoc"/>
</dbReference>
<feature type="transmembrane region" description="Helical" evidence="1">
    <location>
        <begin position="133"/>
        <end position="154"/>
    </location>
</feature>
<keyword evidence="4" id="KW-1185">Reference proteome</keyword>
<dbReference type="GO" id="GO:0005886">
    <property type="term" value="C:plasma membrane"/>
    <property type="evidence" value="ECO:0007669"/>
    <property type="project" value="TreeGrafter"/>
</dbReference>
<dbReference type="Pfam" id="PF10990">
    <property type="entry name" value="DUF2809"/>
    <property type="match status" value="1"/>
</dbReference>
<accession>A0A4R1KPD1</accession>
<dbReference type="RefSeq" id="WP_132705360.1">
    <property type="nucleotide sequence ID" value="NZ_SMGI01000003.1"/>
</dbReference>
<evidence type="ECO:0000313" key="3">
    <source>
        <dbReference type="EMBL" id="TCK66852.1"/>
    </source>
</evidence>
<protein>
    <submittedName>
        <fullName evidence="3">Vancomycin permeability regulator SanA</fullName>
    </submittedName>
</protein>
<name>A0A4R1KPD1_9FLAO</name>
<keyword evidence="1" id="KW-0812">Transmembrane</keyword>
<comment type="caution">
    <text evidence="3">The sequence shown here is derived from an EMBL/GenBank/DDBJ whole genome shotgun (WGS) entry which is preliminary data.</text>
</comment>
<keyword evidence="1" id="KW-1133">Transmembrane helix</keyword>
<feature type="domain" description="DUF218" evidence="2">
    <location>
        <begin position="177"/>
        <end position="306"/>
    </location>
</feature>
<dbReference type="Pfam" id="PF02698">
    <property type="entry name" value="DUF218"/>
    <property type="match status" value="1"/>
</dbReference>
<dbReference type="OrthoDB" id="9782395at2"/>
<feature type="transmembrane region" description="Helical" evidence="1">
    <location>
        <begin position="104"/>
        <end position="121"/>
    </location>
</feature>
<feature type="transmembrane region" description="Helical" evidence="1">
    <location>
        <begin position="61"/>
        <end position="84"/>
    </location>
</feature>
<keyword evidence="1" id="KW-0472">Membrane</keyword>